<dbReference type="InterPro" id="IPR051010">
    <property type="entry name" value="BCAA_transport"/>
</dbReference>
<dbReference type="PANTHER" id="PTHR30483">
    <property type="entry name" value="LEUCINE-SPECIFIC-BINDING PROTEIN"/>
    <property type="match status" value="1"/>
</dbReference>
<proteinExistence type="inferred from homology"/>
<organism evidence="7 8">
    <name type="scientific">Aquisphaera giovannonii</name>
    <dbReference type="NCBI Taxonomy" id="406548"/>
    <lineage>
        <taxon>Bacteria</taxon>
        <taxon>Pseudomonadati</taxon>
        <taxon>Planctomycetota</taxon>
        <taxon>Planctomycetia</taxon>
        <taxon>Isosphaerales</taxon>
        <taxon>Isosphaeraceae</taxon>
        <taxon>Aquisphaera</taxon>
    </lineage>
</organism>
<dbReference type="PANTHER" id="PTHR30483:SF6">
    <property type="entry name" value="PERIPLASMIC BINDING PROTEIN OF ABC TRANSPORTER FOR NATURAL AMINO ACIDS"/>
    <property type="match status" value="1"/>
</dbReference>
<evidence type="ECO:0000259" key="6">
    <source>
        <dbReference type="Pfam" id="PF13458"/>
    </source>
</evidence>
<dbReference type="Pfam" id="PF13458">
    <property type="entry name" value="Peripla_BP_6"/>
    <property type="match status" value="1"/>
</dbReference>
<reference evidence="7 8" key="1">
    <citation type="submission" date="2019-08" db="EMBL/GenBank/DDBJ databases">
        <title>Deep-cultivation of Planctomycetes and their phenomic and genomic characterization uncovers novel biology.</title>
        <authorList>
            <person name="Wiegand S."/>
            <person name="Jogler M."/>
            <person name="Boedeker C."/>
            <person name="Pinto D."/>
            <person name="Vollmers J."/>
            <person name="Rivas-Marin E."/>
            <person name="Kohn T."/>
            <person name="Peeters S.H."/>
            <person name="Heuer A."/>
            <person name="Rast P."/>
            <person name="Oberbeckmann S."/>
            <person name="Bunk B."/>
            <person name="Jeske O."/>
            <person name="Meyerdierks A."/>
            <person name="Storesund J.E."/>
            <person name="Kallscheuer N."/>
            <person name="Luecker S."/>
            <person name="Lage O.M."/>
            <person name="Pohl T."/>
            <person name="Merkel B.J."/>
            <person name="Hornburger P."/>
            <person name="Mueller R.-W."/>
            <person name="Bruemmer F."/>
            <person name="Labrenz M."/>
            <person name="Spormann A.M."/>
            <person name="Op den Camp H."/>
            <person name="Overmann J."/>
            <person name="Amann R."/>
            <person name="Jetten M.S.M."/>
            <person name="Mascher T."/>
            <person name="Medema M.H."/>
            <person name="Devos D.P."/>
            <person name="Kaster A.-K."/>
            <person name="Ovreas L."/>
            <person name="Rohde M."/>
            <person name="Galperin M.Y."/>
            <person name="Jogler C."/>
        </authorList>
    </citation>
    <scope>NUCLEOTIDE SEQUENCE [LARGE SCALE GENOMIC DNA]</scope>
    <source>
        <strain evidence="7 8">OJF2</strain>
    </source>
</reference>
<accession>A0A5B9W7X9</accession>
<feature type="domain" description="Leucine-binding protein" evidence="6">
    <location>
        <begin position="61"/>
        <end position="392"/>
    </location>
</feature>
<evidence type="ECO:0000256" key="5">
    <source>
        <dbReference type="SAM" id="SignalP"/>
    </source>
</evidence>
<dbReference type="Gene3D" id="3.40.50.2300">
    <property type="match status" value="2"/>
</dbReference>
<comment type="similarity">
    <text evidence="1">Belongs to the leucine-binding protein family.</text>
</comment>
<protein>
    <submittedName>
        <fullName evidence="7">Receptor family ligand binding region</fullName>
    </submittedName>
</protein>
<sequence length="400" mass="42694" precursor="true">MQVIYLLLAAYVWAIVQAPSAAQTPSSHRVEPYVDFRDRATPYSGPGRELAEPKETKEVLLGYFGPDDSDHAEGGAVWRGADMAIRLANVEGGYRGKPFRLAASWSDNPWKGGVGGLARMAHREKAWAILGGIDGPSAHLAEQVVAKANLPLVCPLNGDRTANGANVPWFFSAMPADHLQAPVLADALVARSGPRGFAFVSTPDHDPRAFLVQLDRALKARKASPRFSHVLAADNPDFGAAARQVVAEDVGAVMIAANARDSAGIARELRNDSFRGPILGGHWMGRSAFARLAGPAAEGVVFPLVCDPDAMPASFRSEYETRYHEPPDYAAAHGFDAANLLVEAVRSGGLNRARIGDALRSLSPYPGVSGTIAWDSLGSNTRPVSLATIRDGKVDRFTAR</sequence>
<gene>
    <name evidence="7" type="ORF">OJF2_50110</name>
</gene>
<keyword evidence="8" id="KW-1185">Reference proteome</keyword>
<dbReference type="InterPro" id="IPR028081">
    <property type="entry name" value="Leu-bd"/>
</dbReference>
<evidence type="ECO:0000313" key="7">
    <source>
        <dbReference type="EMBL" id="QEH36447.1"/>
    </source>
</evidence>
<feature type="chain" id="PRO_5022901084" evidence="5">
    <location>
        <begin position="22"/>
        <end position="400"/>
    </location>
</feature>
<evidence type="ECO:0000256" key="2">
    <source>
        <dbReference type="ARBA" id="ARBA00022448"/>
    </source>
</evidence>
<dbReference type="KEGG" id="agv:OJF2_50110"/>
<name>A0A5B9W7X9_9BACT</name>
<evidence type="ECO:0000313" key="8">
    <source>
        <dbReference type="Proteomes" id="UP000324233"/>
    </source>
</evidence>
<dbReference type="InterPro" id="IPR028082">
    <property type="entry name" value="Peripla_BP_I"/>
</dbReference>
<dbReference type="GO" id="GO:0006865">
    <property type="term" value="P:amino acid transport"/>
    <property type="evidence" value="ECO:0007669"/>
    <property type="project" value="UniProtKB-KW"/>
</dbReference>
<dbReference type="Proteomes" id="UP000324233">
    <property type="component" value="Chromosome"/>
</dbReference>
<evidence type="ECO:0000256" key="1">
    <source>
        <dbReference type="ARBA" id="ARBA00010062"/>
    </source>
</evidence>
<dbReference type="SUPFAM" id="SSF53822">
    <property type="entry name" value="Periplasmic binding protein-like I"/>
    <property type="match status" value="1"/>
</dbReference>
<keyword evidence="4" id="KW-0029">Amino-acid transport</keyword>
<keyword evidence="2" id="KW-0813">Transport</keyword>
<keyword evidence="3 5" id="KW-0732">Signal</keyword>
<feature type="signal peptide" evidence="5">
    <location>
        <begin position="1"/>
        <end position="21"/>
    </location>
</feature>
<dbReference type="InterPro" id="IPR000709">
    <property type="entry name" value="Leu_Ile_Val-bd"/>
</dbReference>
<dbReference type="PRINTS" id="PR00337">
    <property type="entry name" value="LEUILEVALBP"/>
</dbReference>
<evidence type="ECO:0000256" key="3">
    <source>
        <dbReference type="ARBA" id="ARBA00022729"/>
    </source>
</evidence>
<dbReference type="AlphaFoldDB" id="A0A5B9W7X9"/>
<evidence type="ECO:0000256" key="4">
    <source>
        <dbReference type="ARBA" id="ARBA00022970"/>
    </source>
</evidence>
<dbReference type="EMBL" id="CP042997">
    <property type="protein sequence ID" value="QEH36447.1"/>
    <property type="molecule type" value="Genomic_DNA"/>
</dbReference>
<keyword evidence="7" id="KW-0675">Receptor</keyword>